<evidence type="ECO:0000313" key="2">
    <source>
        <dbReference type="EMBL" id="MDQ8196151.1"/>
    </source>
</evidence>
<keyword evidence="3" id="KW-1185">Reference proteome</keyword>
<dbReference type="SMART" id="SM00450">
    <property type="entry name" value="RHOD"/>
    <property type="match status" value="1"/>
</dbReference>
<dbReference type="InterPro" id="IPR036873">
    <property type="entry name" value="Rhodanese-like_dom_sf"/>
</dbReference>
<comment type="caution">
    <text evidence="2">The sequence shown here is derived from an EMBL/GenBank/DDBJ whole genome shotgun (WGS) entry which is preliminary data.</text>
</comment>
<organism evidence="2 3">
    <name type="scientific">Thalassobacterium sedimentorum</name>
    <dbReference type="NCBI Taxonomy" id="3041258"/>
    <lineage>
        <taxon>Bacteria</taxon>
        <taxon>Pseudomonadati</taxon>
        <taxon>Verrucomicrobiota</taxon>
        <taxon>Opitutia</taxon>
        <taxon>Puniceicoccales</taxon>
        <taxon>Coraliomargaritaceae</taxon>
        <taxon>Thalassobacterium</taxon>
    </lineage>
</organism>
<dbReference type="RefSeq" id="WP_308986589.1">
    <property type="nucleotide sequence ID" value="NZ_JARXIC010000049.1"/>
</dbReference>
<dbReference type="PROSITE" id="PS50206">
    <property type="entry name" value="RHODANESE_3"/>
    <property type="match status" value="1"/>
</dbReference>
<proteinExistence type="predicted"/>
<dbReference type="InterPro" id="IPR001763">
    <property type="entry name" value="Rhodanese-like_dom"/>
</dbReference>
<feature type="domain" description="Rhodanese" evidence="1">
    <location>
        <begin position="51"/>
        <end position="137"/>
    </location>
</feature>
<dbReference type="Proteomes" id="UP001243717">
    <property type="component" value="Unassembled WGS sequence"/>
</dbReference>
<dbReference type="SUPFAM" id="SSF52821">
    <property type="entry name" value="Rhodanese/Cell cycle control phosphatase"/>
    <property type="match status" value="1"/>
</dbReference>
<dbReference type="EMBL" id="JARXIC010000049">
    <property type="protein sequence ID" value="MDQ8196151.1"/>
    <property type="molecule type" value="Genomic_DNA"/>
</dbReference>
<gene>
    <name evidence="2" type="ORF">QEH59_17075</name>
</gene>
<accession>A0ABU1AMY2</accession>
<name>A0ABU1AMY2_9BACT</name>
<dbReference type="CDD" id="cd00158">
    <property type="entry name" value="RHOD"/>
    <property type="match status" value="1"/>
</dbReference>
<dbReference type="Pfam" id="PF00581">
    <property type="entry name" value="Rhodanese"/>
    <property type="match status" value="1"/>
</dbReference>
<dbReference type="Gene3D" id="3.40.250.10">
    <property type="entry name" value="Rhodanese-like domain"/>
    <property type="match status" value="1"/>
</dbReference>
<evidence type="ECO:0000259" key="1">
    <source>
        <dbReference type="PROSITE" id="PS50206"/>
    </source>
</evidence>
<protein>
    <submittedName>
        <fullName evidence="2">Rhodanese-like domain-containing protein</fullName>
    </submittedName>
</protein>
<evidence type="ECO:0000313" key="3">
    <source>
        <dbReference type="Proteomes" id="UP001243717"/>
    </source>
</evidence>
<reference evidence="2 3" key="1">
    <citation type="submission" date="2023-04" db="EMBL/GenBank/DDBJ databases">
        <title>A novel bacteria isolated from coastal sediment.</title>
        <authorList>
            <person name="Liu X.-J."/>
            <person name="Du Z.-J."/>
        </authorList>
    </citation>
    <scope>NUCLEOTIDE SEQUENCE [LARGE SCALE GENOMIC DNA]</scope>
    <source>
        <strain evidence="2 3">SDUM461004</strain>
    </source>
</reference>
<sequence>MASLFKEFLTIGTLTLIGAIYSLVGGLAPRPWAEPELAAGEIYLDDAQALNVIWLDARTYAEYETDHIPNALFFDEGEWDTGLISLMDAWLMQPRPIVVYCSSESCGTSQRIAEGLRKALPEAEIYSLKGGWDAWQN</sequence>